<dbReference type="Pfam" id="PF01891">
    <property type="entry name" value="CbiM"/>
    <property type="match status" value="1"/>
</dbReference>
<evidence type="ECO:0000256" key="14">
    <source>
        <dbReference type="HAMAP-Rule" id="MF_01462"/>
    </source>
</evidence>
<evidence type="ECO:0000256" key="5">
    <source>
        <dbReference type="ARBA" id="ARBA00022475"/>
    </source>
</evidence>
<evidence type="ECO:0000256" key="13">
    <source>
        <dbReference type="ARBA" id="ARBA00060918"/>
    </source>
</evidence>
<gene>
    <name evidence="14" type="primary">cbiM</name>
    <name evidence="15" type="ORF">Ana3638_11050</name>
</gene>
<proteinExistence type="inferred from homology"/>
<comment type="function">
    <text evidence="14">Part of the energy-coupling factor (ECF) transporter complex CbiMNOQ involved in cobalt import.</text>
</comment>
<dbReference type="GO" id="GO:0009236">
    <property type="term" value="P:cobalamin biosynthetic process"/>
    <property type="evidence" value="ECO:0007669"/>
    <property type="project" value="UniProtKB-UniRule"/>
</dbReference>
<name>A0A6P1TLE6_9FIRM</name>
<dbReference type="NCBIfam" id="NF006184">
    <property type="entry name" value="PRK08319.1"/>
    <property type="match status" value="1"/>
</dbReference>
<evidence type="ECO:0000256" key="4">
    <source>
        <dbReference type="ARBA" id="ARBA00022448"/>
    </source>
</evidence>
<dbReference type="InterPro" id="IPR018024">
    <property type="entry name" value="CbiM"/>
</dbReference>
<feature type="transmembrane region" description="Helical" evidence="14">
    <location>
        <begin position="105"/>
        <end position="128"/>
    </location>
</feature>
<comment type="subcellular location">
    <subcellularLocation>
        <location evidence="1">Cell inner membrane</location>
        <topology evidence="1">Multi-pass membrane protein</topology>
    </subcellularLocation>
    <subcellularLocation>
        <location evidence="14">Cell membrane</location>
        <topology evidence="14">Multi-pass membrane protein</topology>
    </subcellularLocation>
</comment>
<keyword evidence="9 14" id="KW-1133">Transmembrane helix</keyword>
<dbReference type="EMBL" id="CP048000">
    <property type="protein sequence ID" value="QHQ61243.1"/>
    <property type="molecule type" value="Genomic_DNA"/>
</dbReference>
<keyword evidence="4 14" id="KW-0813">Transport</keyword>
<feature type="transmembrane region" description="Helical" evidence="14">
    <location>
        <begin position="166"/>
        <end position="191"/>
    </location>
</feature>
<evidence type="ECO:0000313" key="16">
    <source>
        <dbReference type="Proteomes" id="UP000464314"/>
    </source>
</evidence>
<evidence type="ECO:0000256" key="11">
    <source>
        <dbReference type="ARBA" id="ARBA00023136"/>
    </source>
</evidence>
<feature type="transmembrane region" description="Helical" evidence="14">
    <location>
        <begin position="203"/>
        <end position="231"/>
    </location>
</feature>
<keyword evidence="8" id="KW-0732">Signal</keyword>
<dbReference type="AlphaFoldDB" id="A0A6P1TLE6"/>
<comment type="pathway">
    <text evidence="2 14">Cofactor biosynthesis; adenosylcobalamin biosynthesis.</text>
</comment>
<evidence type="ECO:0000256" key="12">
    <source>
        <dbReference type="ARBA" id="ARBA00023285"/>
    </source>
</evidence>
<feature type="transmembrane region" description="Helical" evidence="14">
    <location>
        <begin position="37"/>
        <end position="56"/>
    </location>
</feature>
<evidence type="ECO:0000256" key="7">
    <source>
        <dbReference type="ARBA" id="ARBA00022692"/>
    </source>
</evidence>
<organism evidence="15 16">
    <name type="scientific">Anaerocolumna sedimenticola</name>
    <dbReference type="NCBI Taxonomy" id="2696063"/>
    <lineage>
        <taxon>Bacteria</taxon>
        <taxon>Bacillati</taxon>
        <taxon>Bacillota</taxon>
        <taxon>Clostridia</taxon>
        <taxon>Lachnospirales</taxon>
        <taxon>Lachnospiraceae</taxon>
        <taxon>Anaerocolumna</taxon>
    </lineage>
</organism>
<evidence type="ECO:0000256" key="6">
    <source>
        <dbReference type="ARBA" id="ARBA00022573"/>
    </source>
</evidence>
<accession>A0A6P1TLE6</accession>
<dbReference type="NCBIfam" id="TIGR00123">
    <property type="entry name" value="cbiM"/>
    <property type="match status" value="1"/>
</dbReference>
<keyword evidence="10 14" id="KW-0406">Ion transport</keyword>
<keyword evidence="3 14" id="KW-0171">Cobalt transport</keyword>
<dbReference type="HAMAP" id="MF_01462">
    <property type="entry name" value="CbiM"/>
    <property type="match status" value="1"/>
</dbReference>
<reference evidence="15 16" key="1">
    <citation type="submission" date="2020-01" db="EMBL/GenBank/DDBJ databases">
        <title>Genome analysis of Anaerocolumna sp. CBA3638.</title>
        <authorList>
            <person name="Kim J."/>
            <person name="Roh S.W."/>
        </authorList>
    </citation>
    <scope>NUCLEOTIDE SEQUENCE [LARGE SCALE GENOMIC DNA]</scope>
    <source>
        <strain evidence="15 16">CBA3638</strain>
    </source>
</reference>
<dbReference type="PANTHER" id="PTHR43627">
    <property type="match status" value="1"/>
</dbReference>
<keyword evidence="5 14" id="KW-1003">Cell membrane</keyword>
<evidence type="ECO:0000256" key="2">
    <source>
        <dbReference type="ARBA" id="ARBA00004953"/>
    </source>
</evidence>
<keyword evidence="6 14" id="KW-0169">Cobalamin biosynthesis</keyword>
<evidence type="ECO:0000256" key="10">
    <source>
        <dbReference type="ARBA" id="ARBA00023065"/>
    </source>
</evidence>
<comment type="subunit">
    <text evidence="14">Forms an energy-coupling factor (ECF) transporter complex composed of an ATP-binding protein (A component, CbiO), a transmembrane protein (T component, CbiQ) and 2 possible substrate-capture proteins (S components, CbiM and CbiN) of unknown stoichimetry.</text>
</comment>
<keyword evidence="16" id="KW-1185">Reference proteome</keyword>
<dbReference type="UniPathway" id="UPA00148"/>
<dbReference type="PANTHER" id="PTHR43627:SF1">
    <property type="entry name" value="COBALT TRANSPORT PROTEIN CBIM"/>
    <property type="match status" value="1"/>
</dbReference>
<keyword evidence="12 14" id="KW-0170">Cobalt</keyword>
<evidence type="ECO:0000313" key="15">
    <source>
        <dbReference type="EMBL" id="QHQ61243.1"/>
    </source>
</evidence>
<feature type="transmembrane region" description="Helical" evidence="14">
    <location>
        <begin position="68"/>
        <end position="85"/>
    </location>
</feature>
<dbReference type="Proteomes" id="UP000464314">
    <property type="component" value="Chromosome"/>
</dbReference>
<dbReference type="RefSeq" id="WP_161838069.1">
    <property type="nucleotide sequence ID" value="NZ_CP048000.1"/>
</dbReference>
<dbReference type="FunFam" id="1.10.1760.20:FF:000001">
    <property type="entry name" value="Cobalt transport protein CbiM"/>
    <property type="match status" value="1"/>
</dbReference>
<sequence>MSKLQKIVIVISFGFSLSFGISPVAEAMHIMEGYLPVRYCITWGVLCVPFLIAGYLSIKKSVSEHRKTLVILAMCGAYAFVLSALKLPSVTGSSSHPTGTGLGAILFGPGVMSLLGMFVLLFQAVLLAHGGLTTLGANTFSMAIAGPFITYGLYKLSLKLRVPKMGAVFLSAMIGDLFTYTVTSFQLALAYPSEVGGIGRSMVKFMGIFAVTQVPIAIIEGIVTTMVVMALETYARTELAEIGFMKGGFKHDR</sequence>
<protein>
    <recommendedName>
        <fullName evidence="14">Cobalt transport protein CbiM</fullName>
    </recommendedName>
    <alternativeName>
        <fullName evidence="14">Energy-coupling factor transporter probable substrate-capture protein CbiM</fullName>
        <shortName evidence="14">ECF transporter S component CbiM</shortName>
    </alternativeName>
</protein>
<dbReference type="GO" id="GO:0015087">
    <property type="term" value="F:cobalt ion transmembrane transporter activity"/>
    <property type="evidence" value="ECO:0007669"/>
    <property type="project" value="UniProtKB-UniRule"/>
</dbReference>
<dbReference type="InterPro" id="IPR002751">
    <property type="entry name" value="CbiM/NikMN"/>
</dbReference>
<feature type="transmembrane region" description="Helical" evidence="14">
    <location>
        <begin position="135"/>
        <end position="154"/>
    </location>
</feature>
<evidence type="ECO:0000256" key="1">
    <source>
        <dbReference type="ARBA" id="ARBA00004429"/>
    </source>
</evidence>
<evidence type="ECO:0000256" key="8">
    <source>
        <dbReference type="ARBA" id="ARBA00022729"/>
    </source>
</evidence>
<evidence type="ECO:0000256" key="9">
    <source>
        <dbReference type="ARBA" id="ARBA00022989"/>
    </source>
</evidence>
<keyword evidence="11 14" id="KW-0472">Membrane</keyword>
<dbReference type="GO" id="GO:0043190">
    <property type="term" value="C:ATP-binding cassette (ABC) transporter complex"/>
    <property type="evidence" value="ECO:0007669"/>
    <property type="project" value="InterPro"/>
</dbReference>
<comment type="similarity">
    <text evidence="13 14">Belongs to the CbiM family.</text>
</comment>
<dbReference type="KEGG" id="anr:Ana3638_11050"/>
<dbReference type="Gene3D" id="1.10.1760.20">
    <property type="match status" value="1"/>
</dbReference>
<evidence type="ECO:0000256" key="3">
    <source>
        <dbReference type="ARBA" id="ARBA00022426"/>
    </source>
</evidence>
<keyword evidence="7 14" id="KW-0812">Transmembrane</keyword>